<organism evidence="2 3">
    <name type="scientific">Trametes cubensis</name>
    <dbReference type="NCBI Taxonomy" id="1111947"/>
    <lineage>
        <taxon>Eukaryota</taxon>
        <taxon>Fungi</taxon>
        <taxon>Dikarya</taxon>
        <taxon>Basidiomycota</taxon>
        <taxon>Agaricomycotina</taxon>
        <taxon>Agaricomycetes</taxon>
        <taxon>Polyporales</taxon>
        <taxon>Polyporaceae</taxon>
        <taxon>Trametes</taxon>
    </lineage>
</organism>
<proteinExistence type="predicted"/>
<gene>
    <name evidence="2" type="ORF">ONZ51_g1550</name>
</gene>
<dbReference type="EMBL" id="JAPEVG010000021">
    <property type="protein sequence ID" value="KAJ8495735.1"/>
    <property type="molecule type" value="Genomic_DNA"/>
</dbReference>
<protein>
    <submittedName>
        <fullName evidence="2">Uncharacterized protein</fullName>
    </submittedName>
</protein>
<feature type="transmembrane region" description="Helical" evidence="1">
    <location>
        <begin position="12"/>
        <end position="36"/>
    </location>
</feature>
<feature type="transmembrane region" description="Helical" evidence="1">
    <location>
        <begin position="170"/>
        <end position="191"/>
    </location>
</feature>
<reference evidence="2" key="1">
    <citation type="submission" date="2022-11" db="EMBL/GenBank/DDBJ databases">
        <title>Genome Sequence of Cubamyces cubensis.</title>
        <authorList>
            <person name="Buettner E."/>
        </authorList>
    </citation>
    <scope>NUCLEOTIDE SEQUENCE</scope>
    <source>
        <strain evidence="2">MPL-01</strain>
    </source>
</reference>
<sequence length="341" mass="36866">MQDIGLVNANLLGVWLQLLAAGAYLVYLPKCVVILVRRRQRGVSMLVPAVCALIFVVTVINVVSSAARSYMAFSIPSSGEAPNPAAIYADSAATTSLLKNWMNVIVSLLSDMVFVYRTYIVWNMNIYIILLPLALLLGVIALGVWAAWSLAQTKIGEVPILAAVSLRVRYFYILTFCLNVICAGLICWKIWRVHSQTSKAFGGLAPKGSNIVEIIVQTAALYCAYLLVLIITQCLGSNVFFLFLDPVTPVGALVFTMLIVRARVGSEQSDTVAGPGGVSSIRFGGTASMMAARTHGTGIGSVNEPRCPAVARYAPETVDLELAVAVRTSEESRRMKDHDNF</sequence>
<keyword evidence="1" id="KW-1133">Transmembrane helix</keyword>
<keyword evidence="3" id="KW-1185">Reference proteome</keyword>
<feature type="transmembrane region" description="Helical" evidence="1">
    <location>
        <begin position="126"/>
        <end position="150"/>
    </location>
</feature>
<accession>A0AAD7XER5</accession>
<feature type="transmembrane region" description="Helical" evidence="1">
    <location>
        <begin position="239"/>
        <end position="260"/>
    </location>
</feature>
<evidence type="ECO:0000256" key="1">
    <source>
        <dbReference type="SAM" id="Phobius"/>
    </source>
</evidence>
<name>A0AAD7XER5_9APHY</name>
<evidence type="ECO:0000313" key="3">
    <source>
        <dbReference type="Proteomes" id="UP001215151"/>
    </source>
</evidence>
<dbReference type="AlphaFoldDB" id="A0AAD7XER5"/>
<feature type="transmembrane region" description="Helical" evidence="1">
    <location>
        <begin position="211"/>
        <end position="233"/>
    </location>
</feature>
<comment type="caution">
    <text evidence="2">The sequence shown here is derived from an EMBL/GenBank/DDBJ whole genome shotgun (WGS) entry which is preliminary data.</text>
</comment>
<evidence type="ECO:0000313" key="2">
    <source>
        <dbReference type="EMBL" id="KAJ8495735.1"/>
    </source>
</evidence>
<dbReference type="Proteomes" id="UP001215151">
    <property type="component" value="Unassembled WGS sequence"/>
</dbReference>
<keyword evidence="1" id="KW-0472">Membrane</keyword>
<feature type="transmembrane region" description="Helical" evidence="1">
    <location>
        <begin position="43"/>
        <end position="63"/>
    </location>
</feature>
<keyword evidence="1" id="KW-0812">Transmembrane</keyword>